<comment type="caution">
    <text evidence="2">The sequence shown here is derived from an EMBL/GenBank/DDBJ whole genome shotgun (WGS) entry which is preliminary data.</text>
</comment>
<evidence type="ECO:0000313" key="2">
    <source>
        <dbReference type="EMBL" id="KAF2420535.1"/>
    </source>
</evidence>
<reference evidence="2" key="1">
    <citation type="journal article" date="2020" name="Stud. Mycol.">
        <title>101 Dothideomycetes genomes: a test case for predicting lifestyles and emergence of pathogens.</title>
        <authorList>
            <person name="Haridas S."/>
            <person name="Albert R."/>
            <person name="Binder M."/>
            <person name="Bloem J."/>
            <person name="Labutti K."/>
            <person name="Salamov A."/>
            <person name="Andreopoulos B."/>
            <person name="Baker S."/>
            <person name="Barry K."/>
            <person name="Bills G."/>
            <person name="Bluhm B."/>
            <person name="Cannon C."/>
            <person name="Castanera R."/>
            <person name="Culley D."/>
            <person name="Daum C."/>
            <person name="Ezra D."/>
            <person name="Gonzalez J."/>
            <person name="Henrissat B."/>
            <person name="Kuo A."/>
            <person name="Liang C."/>
            <person name="Lipzen A."/>
            <person name="Lutzoni F."/>
            <person name="Magnuson J."/>
            <person name="Mondo S."/>
            <person name="Nolan M."/>
            <person name="Ohm R."/>
            <person name="Pangilinan J."/>
            <person name="Park H.-J."/>
            <person name="Ramirez L."/>
            <person name="Alfaro M."/>
            <person name="Sun H."/>
            <person name="Tritt A."/>
            <person name="Yoshinaga Y."/>
            <person name="Zwiers L.-H."/>
            <person name="Turgeon B."/>
            <person name="Goodwin S."/>
            <person name="Spatafora J."/>
            <person name="Crous P."/>
            <person name="Grigoriev I."/>
        </authorList>
    </citation>
    <scope>NUCLEOTIDE SEQUENCE</scope>
    <source>
        <strain evidence="2">CBS 130266</strain>
    </source>
</reference>
<accession>A0A9P4NGG1</accession>
<dbReference type="Proteomes" id="UP000800235">
    <property type="component" value="Unassembled WGS sequence"/>
</dbReference>
<feature type="region of interest" description="Disordered" evidence="1">
    <location>
        <begin position="51"/>
        <end position="108"/>
    </location>
</feature>
<sequence>MWFPVNKLANDVMIPTNFKYSIEKLHCKIFTDGLIDRLERWDKLRTRGIEASGEGLSSGEEERDEVGEEHNQQQHDQPDQEQDRSYEAVQCNDSNPEHTARAEPVREKKKTKIRDIFKKYGSKFEQEVSRSIGIIKRVGKISMKRQQILLDCAHQLGALNVGHGTLIRRMGRNECATLKSEICTIGEEVESYPVMLERLVASKPLNYSSIDRPPEQCRGKAAWIGSSKRRERVLGPLTKLLPGAVSILNRDKHSEEDAIASNSRPKAPFARFGEPSTVAVNGGTWSSYLKVSHKPEYAMIRWCIFQHDSTVDGNGYIYCLKHEVKLPVRVRAQKQPRYFAALAPDAHQPPPIDVCSVNTNN</sequence>
<dbReference type="EMBL" id="MU007109">
    <property type="protein sequence ID" value="KAF2420535.1"/>
    <property type="molecule type" value="Genomic_DNA"/>
</dbReference>
<gene>
    <name evidence="2" type="ORF">EJ08DRAFT_683335</name>
</gene>
<keyword evidence="3" id="KW-1185">Reference proteome</keyword>
<protein>
    <submittedName>
        <fullName evidence="2">Uncharacterized protein</fullName>
    </submittedName>
</protein>
<dbReference type="AlphaFoldDB" id="A0A9P4NGG1"/>
<feature type="compositionally biased region" description="Basic and acidic residues" evidence="1">
    <location>
        <begin position="68"/>
        <end position="86"/>
    </location>
</feature>
<proteinExistence type="predicted"/>
<feature type="compositionally biased region" description="Basic and acidic residues" evidence="1">
    <location>
        <begin position="95"/>
        <end position="106"/>
    </location>
</feature>
<evidence type="ECO:0000313" key="3">
    <source>
        <dbReference type="Proteomes" id="UP000800235"/>
    </source>
</evidence>
<name>A0A9P4NGG1_9PEZI</name>
<evidence type="ECO:0000256" key="1">
    <source>
        <dbReference type="SAM" id="MobiDB-lite"/>
    </source>
</evidence>
<organism evidence="2 3">
    <name type="scientific">Tothia fuscella</name>
    <dbReference type="NCBI Taxonomy" id="1048955"/>
    <lineage>
        <taxon>Eukaryota</taxon>
        <taxon>Fungi</taxon>
        <taxon>Dikarya</taxon>
        <taxon>Ascomycota</taxon>
        <taxon>Pezizomycotina</taxon>
        <taxon>Dothideomycetes</taxon>
        <taxon>Pleosporomycetidae</taxon>
        <taxon>Venturiales</taxon>
        <taxon>Cylindrosympodiaceae</taxon>
        <taxon>Tothia</taxon>
    </lineage>
</organism>